<proteinExistence type="predicted"/>
<dbReference type="EMBL" id="JBIBSM010000007">
    <property type="protein sequence ID" value="MFF8277567.1"/>
    <property type="molecule type" value="Genomic_DNA"/>
</dbReference>
<dbReference type="InterPro" id="IPR036249">
    <property type="entry name" value="Thioredoxin-like_sf"/>
</dbReference>
<protein>
    <submittedName>
        <fullName evidence="2">DsbA family protein</fullName>
    </submittedName>
</protein>
<feature type="domain" description="DSBA-like thioredoxin" evidence="1">
    <location>
        <begin position="9"/>
        <end position="184"/>
    </location>
</feature>
<evidence type="ECO:0000313" key="3">
    <source>
        <dbReference type="Proteomes" id="UP001603013"/>
    </source>
</evidence>
<keyword evidence="3" id="KW-1185">Reference proteome</keyword>
<sequence>MSVYVAPGTLVVFADLGCPWAHLAVHRLHTTRAALGLDDVVRFDVRAFPLELVNEMSTPKLILDAETPVVGALEPGAGWQMWQRPSYEYPVSTLLAMEAVEAAKEQGLRASERLDRALRVALFGQSRNITMRHEILAVAAESGVDADALKYALVRGRARAAIEEQLEVSLGDEVRGSPHVFAPGGLGAHNPGVERHWLGREGSGFPVVTKDEPGAVYESLLRRAAEGPGVD</sequence>
<organism evidence="2 3">
    <name type="scientific">Streptomyces lateritius</name>
    <dbReference type="NCBI Taxonomy" id="67313"/>
    <lineage>
        <taxon>Bacteria</taxon>
        <taxon>Bacillati</taxon>
        <taxon>Actinomycetota</taxon>
        <taxon>Actinomycetes</taxon>
        <taxon>Kitasatosporales</taxon>
        <taxon>Streptomycetaceae</taxon>
        <taxon>Streptomyces</taxon>
    </lineage>
</organism>
<accession>A0ABW6YCK4</accession>
<dbReference type="InterPro" id="IPR001853">
    <property type="entry name" value="DSBA-like_thioredoxin_dom"/>
</dbReference>
<gene>
    <name evidence="2" type="ORF">ACF05T_15870</name>
</gene>
<reference evidence="2 3" key="1">
    <citation type="submission" date="2024-10" db="EMBL/GenBank/DDBJ databases">
        <title>The Natural Products Discovery Center: Release of the First 8490 Sequenced Strains for Exploring Actinobacteria Biosynthetic Diversity.</title>
        <authorList>
            <person name="Kalkreuter E."/>
            <person name="Kautsar S.A."/>
            <person name="Yang D."/>
            <person name="Bader C.D."/>
            <person name="Teijaro C.N."/>
            <person name="Fluegel L."/>
            <person name="Davis C.M."/>
            <person name="Simpson J.R."/>
            <person name="Lauterbach L."/>
            <person name="Steele A.D."/>
            <person name="Gui C."/>
            <person name="Meng S."/>
            <person name="Li G."/>
            <person name="Viehrig K."/>
            <person name="Ye F."/>
            <person name="Su P."/>
            <person name="Kiefer A.F."/>
            <person name="Nichols A."/>
            <person name="Cepeda A.J."/>
            <person name="Yan W."/>
            <person name="Fan B."/>
            <person name="Jiang Y."/>
            <person name="Adhikari A."/>
            <person name="Zheng C.-J."/>
            <person name="Schuster L."/>
            <person name="Cowan T.M."/>
            <person name="Smanski M.J."/>
            <person name="Chevrette M.G."/>
            <person name="De Carvalho L.P.S."/>
            <person name="Shen B."/>
        </authorList>
    </citation>
    <scope>NUCLEOTIDE SEQUENCE [LARGE SCALE GENOMIC DNA]</scope>
    <source>
        <strain evidence="2 3">NPDC015755</strain>
    </source>
</reference>
<evidence type="ECO:0000313" key="2">
    <source>
        <dbReference type="EMBL" id="MFF8277567.1"/>
    </source>
</evidence>
<comment type="caution">
    <text evidence="2">The sequence shown here is derived from an EMBL/GenBank/DDBJ whole genome shotgun (WGS) entry which is preliminary data.</text>
</comment>
<evidence type="ECO:0000259" key="1">
    <source>
        <dbReference type="Pfam" id="PF01323"/>
    </source>
</evidence>
<dbReference type="Gene3D" id="3.40.30.10">
    <property type="entry name" value="Glutaredoxin"/>
    <property type="match status" value="1"/>
</dbReference>
<name>A0ABW6YCK4_9ACTN</name>
<dbReference type="Proteomes" id="UP001603013">
    <property type="component" value="Unassembled WGS sequence"/>
</dbReference>
<dbReference type="SUPFAM" id="SSF52833">
    <property type="entry name" value="Thioredoxin-like"/>
    <property type="match status" value="1"/>
</dbReference>
<dbReference type="RefSeq" id="WP_391934843.1">
    <property type="nucleotide sequence ID" value="NZ_JBIBSM010000007.1"/>
</dbReference>
<dbReference type="Pfam" id="PF01323">
    <property type="entry name" value="DSBA"/>
    <property type="match status" value="1"/>
</dbReference>